<evidence type="ECO:0000256" key="3">
    <source>
        <dbReference type="ARBA" id="ARBA00022475"/>
    </source>
</evidence>
<dbReference type="Proteomes" id="UP000294558">
    <property type="component" value="Unassembled WGS sequence"/>
</dbReference>
<evidence type="ECO:0000256" key="6">
    <source>
        <dbReference type="ARBA" id="ARBA00023136"/>
    </source>
</evidence>
<keyword evidence="9" id="KW-1185">Reference proteome</keyword>
<keyword evidence="6 7" id="KW-0472">Membrane</keyword>
<sequence length="85" mass="8718">MLILAIIAAGMFVGWIAQIILGANSQTTDWAMALIAGIAGSFVGGLLFSLLAGDGIELRPTGFIGSLVGALVVTAGWQFARRRAA</sequence>
<name>A0A4V3EJF8_9ACTN</name>
<comment type="similarity">
    <text evidence="2">Belongs to the UPF0410 family.</text>
</comment>
<dbReference type="OrthoDB" id="3393862at2"/>
<proteinExistence type="inferred from homology"/>
<keyword evidence="5 7" id="KW-1133">Transmembrane helix</keyword>
<comment type="subcellular location">
    <subcellularLocation>
        <location evidence="1">Cell membrane</location>
        <topology evidence="1">Multi-pass membrane protein</topology>
    </subcellularLocation>
</comment>
<evidence type="ECO:0000256" key="7">
    <source>
        <dbReference type="SAM" id="Phobius"/>
    </source>
</evidence>
<dbReference type="InterPro" id="IPR007341">
    <property type="entry name" value="Transgly_assoc"/>
</dbReference>
<evidence type="ECO:0000313" key="9">
    <source>
        <dbReference type="Proteomes" id="UP000294558"/>
    </source>
</evidence>
<dbReference type="RefSeq" id="WP_133870216.1">
    <property type="nucleotide sequence ID" value="NZ_JAVJPS010000044.1"/>
</dbReference>
<keyword evidence="3" id="KW-1003">Cell membrane</keyword>
<evidence type="ECO:0000256" key="5">
    <source>
        <dbReference type="ARBA" id="ARBA00022989"/>
    </source>
</evidence>
<organism evidence="8 9">
    <name type="scientific">Ilumatobacter fluminis</name>
    <dbReference type="NCBI Taxonomy" id="467091"/>
    <lineage>
        <taxon>Bacteria</taxon>
        <taxon>Bacillati</taxon>
        <taxon>Actinomycetota</taxon>
        <taxon>Acidimicrobiia</taxon>
        <taxon>Acidimicrobiales</taxon>
        <taxon>Ilumatobacteraceae</taxon>
        <taxon>Ilumatobacter</taxon>
    </lineage>
</organism>
<reference evidence="8 9" key="1">
    <citation type="submission" date="2019-03" db="EMBL/GenBank/DDBJ databases">
        <title>Sequencing the genomes of 1000 actinobacteria strains.</title>
        <authorList>
            <person name="Klenk H.-P."/>
        </authorList>
    </citation>
    <scope>NUCLEOTIDE SEQUENCE [LARGE SCALE GENOMIC DNA]</scope>
    <source>
        <strain evidence="8 9">DSM 18936</strain>
    </source>
</reference>
<keyword evidence="4 7" id="KW-0812">Transmembrane</keyword>
<evidence type="ECO:0000256" key="4">
    <source>
        <dbReference type="ARBA" id="ARBA00022692"/>
    </source>
</evidence>
<comment type="caution">
    <text evidence="8">The sequence shown here is derived from an EMBL/GenBank/DDBJ whole genome shotgun (WGS) entry which is preliminary data.</text>
</comment>
<feature type="transmembrane region" description="Helical" evidence="7">
    <location>
        <begin position="63"/>
        <end position="80"/>
    </location>
</feature>
<evidence type="ECO:0000256" key="1">
    <source>
        <dbReference type="ARBA" id="ARBA00004651"/>
    </source>
</evidence>
<evidence type="ECO:0000313" key="8">
    <source>
        <dbReference type="EMBL" id="TDT17968.1"/>
    </source>
</evidence>
<evidence type="ECO:0000256" key="2">
    <source>
        <dbReference type="ARBA" id="ARBA00011006"/>
    </source>
</evidence>
<dbReference type="AlphaFoldDB" id="A0A4V3EJF8"/>
<gene>
    <name evidence="8" type="ORF">BDK89_3582</name>
</gene>
<protein>
    <submittedName>
        <fullName evidence="8">Transglycosylase associated protein</fullName>
    </submittedName>
</protein>
<dbReference type="EMBL" id="SOAU01000001">
    <property type="protein sequence ID" value="TDT17968.1"/>
    <property type="molecule type" value="Genomic_DNA"/>
</dbReference>
<dbReference type="Pfam" id="PF04226">
    <property type="entry name" value="Transgly_assoc"/>
    <property type="match status" value="1"/>
</dbReference>
<accession>A0A4V3EJF8</accession>
<dbReference type="GO" id="GO:0005886">
    <property type="term" value="C:plasma membrane"/>
    <property type="evidence" value="ECO:0007669"/>
    <property type="project" value="UniProtKB-SubCell"/>
</dbReference>
<feature type="transmembrane region" description="Helical" evidence="7">
    <location>
        <begin position="32"/>
        <end position="51"/>
    </location>
</feature>